<dbReference type="GO" id="GO:0016020">
    <property type="term" value="C:membrane"/>
    <property type="evidence" value="ECO:0007669"/>
    <property type="project" value="TreeGrafter"/>
</dbReference>
<dbReference type="SUPFAM" id="SSF51735">
    <property type="entry name" value="NAD(P)-binding Rossmann-fold domains"/>
    <property type="match status" value="1"/>
</dbReference>
<sequence length="307" mass="33475">MLLHNTIHRFIAPFLCLALLPLFSFIELILTLVLHIRRTPFNPAGKVIFITGASSGIGAELAQEYARKKAILILVARRRNELEAVAAKCLELGAHTVVVEAVDVTVEQDLKLAIHKAGDRFGCIDLLVLNAGIGMAQNVRDCSDLSFFRQITELNYLSVVSAVIYALPFVKAASRGKIVVISSILGFTSAPSASGYCASKYALKGFIDSLRMEEPSIDITMIYPGMVDTGIFDKITGNKVGPNNTLSQVISTKDAISLIVNAVNRGARDEVFSLEGNFGWFMKPFAPRLLDLITTLGFQASLKRKNQ</sequence>
<dbReference type="EMBL" id="MCGO01000019">
    <property type="protein sequence ID" value="ORY45630.1"/>
    <property type="molecule type" value="Genomic_DNA"/>
</dbReference>
<dbReference type="STRING" id="329046.A0A1Y2CF01"/>
<evidence type="ECO:0000256" key="4">
    <source>
        <dbReference type="ARBA" id="ARBA00037096"/>
    </source>
</evidence>
<accession>A0A1Y2CF01</accession>
<dbReference type="InterPro" id="IPR036291">
    <property type="entry name" value="NAD(P)-bd_dom_sf"/>
</dbReference>
<gene>
    <name evidence="7" type="ORF">BCR33DRAFT_716277</name>
</gene>
<dbReference type="PANTHER" id="PTHR44196">
    <property type="entry name" value="DEHYDROGENASE/REDUCTASE SDR FAMILY MEMBER 7B"/>
    <property type="match status" value="1"/>
</dbReference>
<dbReference type="PANTHER" id="PTHR44196:SF1">
    <property type="entry name" value="DEHYDROGENASE_REDUCTASE SDR FAMILY MEMBER 7B"/>
    <property type="match status" value="1"/>
</dbReference>
<dbReference type="Proteomes" id="UP000193642">
    <property type="component" value="Unassembled WGS sequence"/>
</dbReference>
<comment type="similarity">
    <text evidence="1 5">Belongs to the short-chain dehydrogenases/reductases (SDR) family.</text>
</comment>
<dbReference type="PRINTS" id="PR00080">
    <property type="entry name" value="SDRFAMILY"/>
</dbReference>
<name>A0A1Y2CF01_9FUNG</name>
<evidence type="ECO:0000256" key="5">
    <source>
        <dbReference type="RuleBase" id="RU000363"/>
    </source>
</evidence>
<dbReference type="InterPro" id="IPR002347">
    <property type="entry name" value="SDR_fam"/>
</dbReference>
<evidence type="ECO:0000313" key="8">
    <source>
        <dbReference type="Proteomes" id="UP000193642"/>
    </source>
</evidence>
<keyword evidence="6" id="KW-0812">Transmembrane</keyword>
<keyword evidence="6" id="KW-0472">Membrane</keyword>
<organism evidence="7 8">
    <name type="scientific">Rhizoclosmatium globosum</name>
    <dbReference type="NCBI Taxonomy" id="329046"/>
    <lineage>
        <taxon>Eukaryota</taxon>
        <taxon>Fungi</taxon>
        <taxon>Fungi incertae sedis</taxon>
        <taxon>Chytridiomycota</taxon>
        <taxon>Chytridiomycota incertae sedis</taxon>
        <taxon>Chytridiomycetes</taxon>
        <taxon>Chytridiales</taxon>
        <taxon>Chytriomycetaceae</taxon>
        <taxon>Rhizoclosmatium</taxon>
    </lineage>
</organism>
<keyword evidence="2" id="KW-0521">NADP</keyword>
<dbReference type="Gene3D" id="3.40.50.720">
    <property type="entry name" value="NAD(P)-binding Rossmann-like Domain"/>
    <property type="match status" value="1"/>
</dbReference>
<keyword evidence="6" id="KW-1133">Transmembrane helix</keyword>
<dbReference type="AlphaFoldDB" id="A0A1Y2CF01"/>
<evidence type="ECO:0000256" key="1">
    <source>
        <dbReference type="ARBA" id="ARBA00006484"/>
    </source>
</evidence>
<dbReference type="OrthoDB" id="1933717at2759"/>
<reference evidence="7 8" key="1">
    <citation type="submission" date="2016-07" db="EMBL/GenBank/DDBJ databases">
        <title>Pervasive Adenine N6-methylation of Active Genes in Fungi.</title>
        <authorList>
            <consortium name="DOE Joint Genome Institute"/>
            <person name="Mondo S.J."/>
            <person name="Dannebaum R.O."/>
            <person name="Kuo R.C."/>
            <person name="Labutti K."/>
            <person name="Haridas S."/>
            <person name="Kuo A."/>
            <person name="Salamov A."/>
            <person name="Ahrendt S.R."/>
            <person name="Lipzen A."/>
            <person name="Sullivan W."/>
            <person name="Andreopoulos W.B."/>
            <person name="Clum A."/>
            <person name="Lindquist E."/>
            <person name="Daum C."/>
            <person name="Ramamoorthy G.K."/>
            <person name="Gryganskyi A."/>
            <person name="Culley D."/>
            <person name="Magnuson J.K."/>
            <person name="James T.Y."/>
            <person name="O'Malley M.A."/>
            <person name="Stajich J.E."/>
            <person name="Spatafora J.W."/>
            <person name="Visel A."/>
            <person name="Grigoriev I.V."/>
        </authorList>
    </citation>
    <scope>NUCLEOTIDE SEQUENCE [LARGE SCALE GENOMIC DNA]</scope>
    <source>
        <strain evidence="7 8">JEL800</strain>
    </source>
</reference>
<dbReference type="PRINTS" id="PR00081">
    <property type="entry name" value="GDHRDH"/>
</dbReference>
<comment type="caution">
    <text evidence="7">The sequence shown here is derived from an EMBL/GenBank/DDBJ whole genome shotgun (WGS) entry which is preliminary data.</text>
</comment>
<evidence type="ECO:0000256" key="2">
    <source>
        <dbReference type="ARBA" id="ARBA00022857"/>
    </source>
</evidence>
<feature type="transmembrane region" description="Helical" evidence="6">
    <location>
        <begin position="12"/>
        <end position="36"/>
    </location>
</feature>
<keyword evidence="3" id="KW-0560">Oxidoreductase</keyword>
<evidence type="ECO:0000313" key="7">
    <source>
        <dbReference type="EMBL" id="ORY45630.1"/>
    </source>
</evidence>
<dbReference type="GO" id="GO:0016491">
    <property type="term" value="F:oxidoreductase activity"/>
    <property type="evidence" value="ECO:0007669"/>
    <property type="project" value="UniProtKB-KW"/>
</dbReference>
<keyword evidence="8" id="KW-1185">Reference proteome</keyword>
<dbReference type="PROSITE" id="PS00061">
    <property type="entry name" value="ADH_SHORT"/>
    <property type="match status" value="1"/>
</dbReference>
<evidence type="ECO:0000256" key="6">
    <source>
        <dbReference type="SAM" id="Phobius"/>
    </source>
</evidence>
<comment type="function">
    <text evidence="4">Putative oxidoreductase.</text>
</comment>
<dbReference type="Pfam" id="PF00106">
    <property type="entry name" value="adh_short"/>
    <property type="match status" value="1"/>
</dbReference>
<protein>
    <submittedName>
        <fullName evidence="7">NAD(P)-binding protein</fullName>
    </submittedName>
</protein>
<evidence type="ECO:0000256" key="3">
    <source>
        <dbReference type="ARBA" id="ARBA00023002"/>
    </source>
</evidence>
<proteinExistence type="inferred from homology"/>
<dbReference type="InterPro" id="IPR020904">
    <property type="entry name" value="Sc_DH/Rdtase_CS"/>
</dbReference>